<dbReference type="STRING" id="1034345.GCA_000236865_01798"/>
<dbReference type="RefSeq" id="WP_114620917.1">
    <property type="nucleotide sequence ID" value="NZ_CALLUE010000184.1"/>
</dbReference>
<organism evidence="1 2">
    <name type="scientific">Senegalimassilia anaerobia</name>
    <dbReference type="NCBI Taxonomy" id="1473216"/>
    <lineage>
        <taxon>Bacteria</taxon>
        <taxon>Bacillati</taxon>
        <taxon>Actinomycetota</taxon>
        <taxon>Coriobacteriia</taxon>
        <taxon>Coriobacteriales</taxon>
        <taxon>Coriobacteriaceae</taxon>
        <taxon>Senegalimassilia</taxon>
    </lineage>
</organism>
<dbReference type="AlphaFoldDB" id="A0A369L8J4"/>
<keyword evidence="2" id="KW-1185">Reference proteome</keyword>
<protein>
    <submittedName>
        <fullName evidence="1">CopG family transcriptional regulator</fullName>
    </submittedName>
</protein>
<accession>A0A369L8J4</accession>
<dbReference type="Proteomes" id="UP000253792">
    <property type="component" value="Unassembled WGS sequence"/>
</dbReference>
<proteinExistence type="predicted"/>
<gene>
    <name evidence="1" type="ORF">C1880_07405</name>
</gene>
<evidence type="ECO:0000313" key="1">
    <source>
        <dbReference type="EMBL" id="RDB55049.1"/>
    </source>
</evidence>
<sequence length="102" mass="11323">MTVLTAEEVEKRFGYTPEQLDKMEADATAGVFHGEPSGPVVYAPGYGPGRPLMFDEEMKQVGFKEPVNKILLIDIRAAQLGMKRSEYLRHLVDEDLKLAGIA</sequence>
<dbReference type="OrthoDB" id="3176518at2"/>
<name>A0A369L8J4_9ACTN</name>
<dbReference type="EMBL" id="PPTP01000006">
    <property type="protein sequence ID" value="RDB55049.1"/>
    <property type="molecule type" value="Genomic_DNA"/>
</dbReference>
<reference evidence="1 2" key="1">
    <citation type="journal article" date="2018" name="Elife">
        <title>Discovery and characterization of a prevalent human gut bacterial enzyme sufficient for the inactivation of a family of plant toxins.</title>
        <authorList>
            <person name="Koppel N."/>
            <person name="Bisanz J.E."/>
            <person name="Pandelia M.E."/>
            <person name="Turnbaugh P.J."/>
            <person name="Balskus E.P."/>
        </authorList>
    </citation>
    <scope>NUCLEOTIDE SEQUENCE [LARGE SCALE GENOMIC DNA]</scope>
    <source>
        <strain evidence="2">anaerobia AP69FAA</strain>
    </source>
</reference>
<evidence type="ECO:0000313" key="2">
    <source>
        <dbReference type="Proteomes" id="UP000253792"/>
    </source>
</evidence>
<comment type="caution">
    <text evidence="1">The sequence shown here is derived from an EMBL/GenBank/DDBJ whole genome shotgun (WGS) entry which is preliminary data.</text>
</comment>